<organism evidence="1 2">
    <name type="scientific">Azomonas agilis</name>
    <dbReference type="NCBI Taxonomy" id="116849"/>
    <lineage>
        <taxon>Bacteria</taxon>
        <taxon>Pseudomonadati</taxon>
        <taxon>Pseudomonadota</taxon>
        <taxon>Gammaproteobacteria</taxon>
        <taxon>Pseudomonadales</taxon>
        <taxon>Pseudomonadaceae</taxon>
        <taxon>Azomonas</taxon>
    </lineage>
</organism>
<dbReference type="AlphaFoldDB" id="A0A562J399"/>
<dbReference type="EMBL" id="VLKG01000001">
    <property type="protein sequence ID" value="TWH77295.1"/>
    <property type="molecule type" value="Genomic_DNA"/>
</dbReference>
<evidence type="ECO:0000313" key="2">
    <source>
        <dbReference type="Proteomes" id="UP000319627"/>
    </source>
</evidence>
<dbReference type="Proteomes" id="UP000319627">
    <property type="component" value="Unassembled WGS sequence"/>
</dbReference>
<protein>
    <submittedName>
        <fullName evidence="1">Uncharacterized protein</fullName>
    </submittedName>
</protein>
<name>A0A562J399_9GAMM</name>
<comment type="caution">
    <text evidence="1">The sequence shown here is derived from an EMBL/GenBank/DDBJ whole genome shotgun (WGS) entry which is preliminary data.</text>
</comment>
<dbReference type="RefSeq" id="WP_144569972.1">
    <property type="nucleotide sequence ID" value="NZ_VLKG01000001.1"/>
</dbReference>
<proteinExistence type="predicted"/>
<reference evidence="1 2" key="1">
    <citation type="submission" date="2019-07" db="EMBL/GenBank/DDBJ databases">
        <title>Genomic Encyclopedia of Type Strains, Phase I: the one thousand microbial genomes (KMG-I) project.</title>
        <authorList>
            <person name="Kyrpides N."/>
        </authorList>
    </citation>
    <scope>NUCLEOTIDE SEQUENCE [LARGE SCALE GENOMIC DNA]</scope>
    <source>
        <strain evidence="1 2">DSM 375</strain>
    </source>
</reference>
<evidence type="ECO:0000313" key="1">
    <source>
        <dbReference type="EMBL" id="TWH77295.1"/>
    </source>
</evidence>
<accession>A0A562J399</accession>
<keyword evidence="2" id="KW-1185">Reference proteome</keyword>
<gene>
    <name evidence="1" type="ORF">LX59_00203</name>
</gene>
<sequence length="59" mass="7115">MTLNKTDKTQEADTDINKLRQEMETEHKRLHQRINQLDDLLAEHLSLHMYELKKKLISQ</sequence>